<keyword evidence="4 14" id="KW-0813">Transport</keyword>
<dbReference type="InterPro" id="IPR009346">
    <property type="entry name" value="GRIM-19"/>
</dbReference>
<protein>
    <recommendedName>
        <fullName evidence="3 14">NADH dehydrogenase [ubiquinone] 1 alpha subcomplex subunit 13</fullName>
    </recommendedName>
</protein>
<evidence type="ECO:0000256" key="2">
    <source>
        <dbReference type="ARBA" id="ARBA00007312"/>
    </source>
</evidence>
<evidence type="ECO:0000256" key="14">
    <source>
        <dbReference type="RuleBase" id="RU368034"/>
    </source>
</evidence>
<evidence type="ECO:0000256" key="13">
    <source>
        <dbReference type="ARBA" id="ARBA00046797"/>
    </source>
</evidence>
<dbReference type="PANTHER" id="PTHR12966">
    <property type="entry name" value="NADH DEHYDROGENASE UBIQUINONE 1 ALPHA SUBCOMPLEX SUBUNIT 13"/>
    <property type="match status" value="1"/>
</dbReference>
<dbReference type="Ensembl" id="ENSLLTT00000022059.1">
    <property type="protein sequence ID" value="ENSLLTP00000021274.1"/>
    <property type="gene ID" value="ENSLLTG00000015895.1"/>
</dbReference>
<reference evidence="15" key="1">
    <citation type="submission" date="2025-08" db="UniProtKB">
        <authorList>
            <consortium name="Ensembl"/>
        </authorList>
    </citation>
    <scope>IDENTIFICATION</scope>
</reference>
<dbReference type="Proteomes" id="UP000694406">
    <property type="component" value="Unplaced"/>
</dbReference>
<accession>A0A8C5WXX6</accession>
<keyword evidence="16" id="KW-1185">Reference proteome</keyword>
<dbReference type="GeneTree" id="ENSGT00390000000719"/>
<comment type="function">
    <text evidence="12">Accessory subunit of the mitochondrial membrane respiratory chain NADH dehydrogenase (Complex I), that is believed not to be involved in catalysis. Complex I functions in the transfer of electrons from NADH to the respiratory chain. The immediate electron acceptor for the enzyme is believed to be ubiquinone. Involved in the interferon/all-trans-retinoic acid (IFN/RA) induced cell death. This apoptotic activity is inhibited by interaction with viral IRF1. Prevents the transactivation of STAT3 target genes. May play a role in CARD15-mediated innate mucosal responses and serve to regulate intestinal epithelial cell responses to microbes.</text>
</comment>
<organism evidence="15 16">
    <name type="scientific">Laticauda laticaudata</name>
    <name type="common">Blue-ringed sea krait</name>
    <name type="synonym">Blue-lipped sea krait</name>
    <dbReference type="NCBI Taxonomy" id="8630"/>
    <lineage>
        <taxon>Eukaryota</taxon>
        <taxon>Metazoa</taxon>
        <taxon>Chordata</taxon>
        <taxon>Craniata</taxon>
        <taxon>Vertebrata</taxon>
        <taxon>Euteleostomi</taxon>
        <taxon>Lepidosauria</taxon>
        <taxon>Squamata</taxon>
        <taxon>Bifurcata</taxon>
        <taxon>Unidentata</taxon>
        <taxon>Episquamata</taxon>
        <taxon>Toxicofera</taxon>
        <taxon>Serpentes</taxon>
        <taxon>Colubroidea</taxon>
        <taxon>Elapidae</taxon>
        <taxon>Laticaudinae</taxon>
        <taxon>Laticauda</taxon>
    </lineage>
</organism>
<dbReference type="GO" id="GO:0045271">
    <property type="term" value="C:respiratory chain complex I"/>
    <property type="evidence" value="ECO:0007669"/>
    <property type="project" value="UniProtKB-UniRule"/>
</dbReference>
<sequence length="142" mass="16301">MAAGAWKVKQDMPPPGGYGPIDYKRRLPYRGIPGYGLLAIGLGAFVFGTYVIFRWNWERRHLAFEDMEARISLMPLLMAEEDQNFYLPFFLLSKPATWIKVGAVSQLQQLQDVWTSTPRIPQPVMLTEDFWELKSICKSTEG</sequence>
<evidence type="ECO:0000256" key="4">
    <source>
        <dbReference type="ARBA" id="ARBA00022448"/>
    </source>
</evidence>
<comment type="subunit">
    <text evidence="13">Complex I is composed of 45 different subunits. Interacts with CARD15, but not with CARD4. Interacts with STAT3, but not with STAT1, STAT2 and STAT5A. Interacts with OLFM4.</text>
</comment>
<keyword evidence="5 14" id="KW-0679">Respiratory chain</keyword>
<comment type="subcellular location">
    <subcellularLocation>
        <location evidence="1 14">Mitochondrion inner membrane</location>
        <topology evidence="1 14">Single-pass membrane protein</topology>
        <orientation evidence="1 14">Matrix side</orientation>
    </subcellularLocation>
</comment>
<name>A0A8C5WXX6_LATLA</name>
<evidence type="ECO:0000256" key="5">
    <source>
        <dbReference type="ARBA" id="ARBA00022660"/>
    </source>
</evidence>
<feature type="transmembrane region" description="Helical" evidence="14">
    <location>
        <begin position="32"/>
        <end position="53"/>
    </location>
</feature>
<evidence type="ECO:0000256" key="12">
    <source>
        <dbReference type="ARBA" id="ARBA00045908"/>
    </source>
</evidence>
<evidence type="ECO:0000256" key="10">
    <source>
        <dbReference type="ARBA" id="ARBA00023128"/>
    </source>
</evidence>
<keyword evidence="9 14" id="KW-1133">Transmembrane helix</keyword>
<keyword evidence="10 14" id="KW-0496">Mitochondrion</keyword>
<comment type="similarity">
    <text evidence="2 14">Belongs to the complex I NDUFA13 subunit family.</text>
</comment>
<dbReference type="PANTHER" id="PTHR12966:SF0">
    <property type="entry name" value="NADH DEHYDROGENASE [UBIQUINONE] 1 ALPHA SUBCOMPLEX SUBUNIT 13"/>
    <property type="match status" value="1"/>
</dbReference>
<evidence type="ECO:0000256" key="9">
    <source>
        <dbReference type="ARBA" id="ARBA00022989"/>
    </source>
</evidence>
<proteinExistence type="inferred from homology"/>
<evidence type="ECO:0000313" key="16">
    <source>
        <dbReference type="Proteomes" id="UP000694406"/>
    </source>
</evidence>
<evidence type="ECO:0000256" key="7">
    <source>
        <dbReference type="ARBA" id="ARBA00022792"/>
    </source>
</evidence>
<dbReference type="Pfam" id="PF06212">
    <property type="entry name" value="GRIM-19"/>
    <property type="match status" value="1"/>
</dbReference>
<keyword evidence="8 14" id="KW-0249">Electron transport</keyword>
<evidence type="ECO:0000256" key="8">
    <source>
        <dbReference type="ARBA" id="ARBA00022982"/>
    </source>
</evidence>
<dbReference type="AlphaFoldDB" id="A0A8C5WXX6"/>
<evidence type="ECO:0000256" key="11">
    <source>
        <dbReference type="ARBA" id="ARBA00023136"/>
    </source>
</evidence>
<evidence type="ECO:0000313" key="15">
    <source>
        <dbReference type="Ensembl" id="ENSLLTP00000021274.1"/>
    </source>
</evidence>
<comment type="function">
    <text evidence="14">Complex I functions in the transfer of electrons from NADH to the respiratory chain. Accessory subunit of the mitochondrial membrane respiratory chain NADH dehydrogenase (Complex I), that is believed not to be involved in catalysis.</text>
</comment>
<evidence type="ECO:0000256" key="6">
    <source>
        <dbReference type="ARBA" id="ARBA00022692"/>
    </source>
</evidence>
<evidence type="ECO:0000256" key="3">
    <source>
        <dbReference type="ARBA" id="ARBA00018192"/>
    </source>
</evidence>
<keyword evidence="11 14" id="KW-0472">Membrane</keyword>
<keyword evidence="6 14" id="KW-0812">Transmembrane</keyword>
<reference evidence="15" key="2">
    <citation type="submission" date="2025-09" db="UniProtKB">
        <authorList>
            <consortium name="Ensembl"/>
        </authorList>
    </citation>
    <scope>IDENTIFICATION</scope>
</reference>
<evidence type="ECO:0000256" key="1">
    <source>
        <dbReference type="ARBA" id="ARBA00004298"/>
    </source>
</evidence>
<keyword evidence="7 14" id="KW-0999">Mitochondrion inner membrane</keyword>
<dbReference type="GO" id="GO:0005743">
    <property type="term" value="C:mitochondrial inner membrane"/>
    <property type="evidence" value="ECO:0007669"/>
    <property type="project" value="UniProtKB-SubCell"/>
</dbReference>